<proteinExistence type="predicted"/>
<feature type="region of interest" description="Disordered" evidence="3">
    <location>
        <begin position="127"/>
        <end position="159"/>
    </location>
</feature>
<dbReference type="GO" id="GO:0000160">
    <property type="term" value="P:phosphorelay signal transduction system"/>
    <property type="evidence" value="ECO:0007669"/>
    <property type="project" value="InterPro"/>
</dbReference>
<dbReference type="CDD" id="cd00156">
    <property type="entry name" value="REC"/>
    <property type="match status" value="1"/>
</dbReference>
<evidence type="ECO:0000313" key="5">
    <source>
        <dbReference type="EMBL" id="KYF52961.1"/>
    </source>
</evidence>
<organism evidence="5 6">
    <name type="scientific">Sorangium cellulosum</name>
    <name type="common">Polyangium cellulosum</name>
    <dbReference type="NCBI Taxonomy" id="56"/>
    <lineage>
        <taxon>Bacteria</taxon>
        <taxon>Pseudomonadati</taxon>
        <taxon>Myxococcota</taxon>
        <taxon>Polyangia</taxon>
        <taxon>Polyangiales</taxon>
        <taxon>Polyangiaceae</taxon>
        <taxon>Sorangium</taxon>
    </lineage>
</organism>
<dbReference type="InterPro" id="IPR001789">
    <property type="entry name" value="Sig_transdc_resp-reg_receiver"/>
</dbReference>
<dbReference type="InterPro" id="IPR011006">
    <property type="entry name" value="CheY-like_superfamily"/>
</dbReference>
<keyword evidence="1 2" id="KW-0597">Phosphoprotein</keyword>
<dbReference type="PANTHER" id="PTHR44591">
    <property type="entry name" value="STRESS RESPONSE REGULATOR PROTEIN 1"/>
    <property type="match status" value="1"/>
</dbReference>
<dbReference type="SUPFAM" id="SSF52172">
    <property type="entry name" value="CheY-like"/>
    <property type="match status" value="1"/>
</dbReference>
<gene>
    <name evidence="5" type="ORF">BE04_48190</name>
</gene>
<name>A0A150PBG7_SORCE</name>
<reference evidence="5 6" key="1">
    <citation type="submission" date="2014-02" db="EMBL/GenBank/DDBJ databases">
        <title>The small core and large imbalanced accessory genome model reveals a collaborative survival strategy of Sorangium cellulosum strains in nature.</title>
        <authorList>
            <person name="Han K."/>
            <person name="Peng R."/>
            <person name="Blom J."/>
            <person name="Li Y.-Z."/>
        </authorList>
    </citation>
    <scope>NUCLEOTIDE SEQUENCE [LARGE SCALE GENOMIC DNA]</scope>
    <source>
        <strain evidence="5 6">So0157-18</strain>
    </source>
</reference>
<dbReference type="AlphaFoldDB" id="A0A150PBG7"/>
<evidence type="ECO:0000256" key="2">
    <source>
        <dbReference type="PROSITE-ProRule" id="PRU00169"/>
    </source>
</evidence>
<evidence type="ECO:0000313" key="6">
    <source>
        <dbReference type="Proteomes" id="UP000075604"/>
    </source>
</evidence>
<dbReference type="InterPro" id="IPR050595">
    <property type="entry name" value="Bact_response_regulator"/>
</dbReference>
<evidence type="ECO:0000259" key="4">
    <source>
        <dbReference type="PROSITE" id="PS50110"/>
    </source>
</evidence>
<comment type="caution">
    <text evidence="5">The sequence shown here is derived from an EMBL/GenBank/DDBJ whole genome shotgun (WGS) entry which is preliminary data.</text>
</comment>
<protein>
    <recommendedName>
        <fullName evidence="4">Response regulatory domain-containing protein</fullName>
    </recommendedName>
</protein>
<feature type="modified residue" description="4-aspartylphosphate" evidence="2">
    <location>
        <position position="59"/>
    </location>
</feature>
<dbReference type="Gene3D" id="3.40.50.2300">
    <property type="match status" value="1"/>
</dbReference>
<feature type="domain" description="Response regulatory" evidence="4">
    <location>
        <begin position="9"/>
        <end position="124"/>
    </location>
</feature>
<dbReference type="Proteomes" id="UP000075604">
    <property type="component" value="Unassembled WGS sequence"/>
</dbReference>
<dbReference type="Pfam" id="PF00072">
    <property type="entry name" value="Response_reg"/>
    <property type="match status" value="1"/>
</dbReference>
<sequence>MGGGSMLLNIIIVEDSEELCEGWQDILTLDGHRVHCFLNGRNALENRAIIMQADVLVTDYYLPDINGLTLVTMVRKVRADLPIILLTGTRDPAIRESLSQVENAMFLSKPIRIEQLERSIRELIAASSKAPAADADKAAASKAPAADADKVDRTPSSPY</sequence>
<dbReference type="PROSITE" id="PS50110">
    <property type="entry name" value="RESPONSE_REGULATORY"/>
    <property type="match status" value="1"/>
</dbReference>
<evidence type="ECO:0000256" key="1">
    <source>
        <dbReference type="ARBA" id="ARBA00022553"/>
    </source>
</evidence>
<accession>A0A150PBG7</accession>
<dbReference type="EMBL" id="JELX01003212">
    <property type="protein sequence ID" value="KYF52961.1"/>
    <property type="molecule type" value="Genomic_DNA"/>
</dbReference>
<dbReference type="SMART" id="SM00448">
    <property type="entry name" value="REC"/>
    <property type="match status" value="1"/>
</dbReference>
<dbReference type="PANTHER" id="PTHR44591:SF3">
    <property type="entry name" value="RESPONSE REGULATORY DOMAIN-CONTAINING PROTEIN"/>
    <property type="match status" value="1"/>
</dbReference>
<evidence type="ECO:0000256" key="3">
    <source>
        <dbReference type="SAM" id="MobiDB-lite"/>
    </source>
</evidence>